<feature type="binding site" evidence="6">
    <location>
        <position position="333"/>
    </location>
    <ligand>
        <name>substrate</name>
    </ligand>
</feature>
<dbReference type="InterPro" id="IPR024169">
    <property type="entry name" value="SP_NH2Trfase/AEP_transaminase"/>
</dbReference>
<dbReference type="KEGG" id="ttr:Tter_1351"/>
<evidence type="ECO:0000313" key="10">
    <source>
        <dbReference type="Proteomes" id="UP000000323"/>
    </source>
</evidence>
<dbReference type="PANTHER" id="PTHR21152">
    <property type="entry name" value="AMINOTRANSFERASE CLASS V"/>
    <property type="match status" value="1"/>
</dbReference>
<dbReference type="Gene3D" id="3.40.640.10">
    <property type="entry name" value="Type I PLP-dependent aspartate aminotransferase-like (Major domain)"/>
    <property type="match status" value="1"/>
</dbReference>
<dbReference type="Proteomes" id="UP000000323">
    <property type="component" value="Chromosome 1"/>
</dbReference>
<gene>
    <name evidence="9" type="ordered locus">Tter_1351</name>
</gene>
<dbReference type="SUPFAM" id="SSF53383">
    <property type="entry name" value="PLP-dependent transferases"/>
    <property type="match status" value="1"/>
</dbReference>
<dbReference type="GO" id="GO:0008453">
    <property type="term" value="F:alanine-glyoxylate transaminase activity"/>
    <property type="evidence" value="ECO:0007669"/>
    <property type="project" value="TreeGrafter"/>
</dbReference>
<dbReference type="Pfam" id="PF00266">
    <property type="entry name" value="Aminotran_5"/>
    <property type="match status" value="1"/>
</dbReference>
<dbReference type="GO" id="GO:0004760">
    <property type="term" value="F:L-serine-pyruvate transaminase activity"/>
    <property type="evidence" value="ECO:0007669"/>
    <property type="project" value="TreeGrafter"/>
</dbReference>
<evidence type="ECO:0000256" key="2">
    <source>
        <dbReference type="ARBA" id="ARBA00009236"/>
    </source>
</evidence>
<evidence type="ECO:0000259" key="8">
    <source>
        <dbReference type="Pfam" id="PF00266"/>
    </source>
</evidence>
<dbReference type="InterPro" id="IPR015421">
    <property type="entry name" value="PyrdxlP-dep_Trfase_major"/>
</dbReference>
<evidence type="ECO:0000313" key="9">
    <source>
        <dbReference type="EMBL" id="ACZ42258.1"/>
    </source>
</evidence>
<dbReference type="eggNOG" id="COG0075">
    <property type="taxonomic scope" value="Bacteria"/>
</dbReference>
<evidence type="ECO:0000256" key="5">
    <source>
        <dbReference type="ARBA" id="ARBA00022898"/>
    </source>
</evidence>
<evidence type="ECO:0000256" key="3">
    <source>
        <dbReference type="ARBA" id="ARBA00022576"/>
    </source>
</evidence>
<dbReference type="InterPro" id="IPR015424">
    <property type="entry name" value="PyrdxlP-dep_Trfase"/>
</dbReference>
<protein>
    <submittedName>
        <fullName evidence="9">Aminotransferase class V</fullName>
    </submittedName>
</protein>
<reference evidence="10" key="1">
    <citation type="journal article" date="2010" name="Stand. Genomic Sci.">
        <title>Complete genome sequence of 'Thermobaculum terrenum' type strain (YNP1).</title>
        <authorList>
            <person name="Kiss H."/>
            <person name="Cleland D."/>
            <person name="Lapidus A."/>
            <person name="Lucas S."/>
            <person name="Glavina Del Rio T."/>
            <person name="Nolan M."/>
            <person name="Tice H."/>
            <person name="Han C."/>
            <person name="Goodwin L."/>
            <person name="Pitluck S."/>
            <person name="Liolios K."/>
            <person name="Ivanova N."/>
            <person name="Mavromatis K."/>
            <person name="Ovchinnikova G."/>
            <person name="Pati A."/>
            <person name="Chen A."/>
            <person name="Palaniappan K."/>
            <person name="Land M."/>
            <person name="Hauser L."/>
            <person name="Chang Y."/>
            <person name="Jeffries C."/>
            <person name="Lu M."/>
            <person name="Brettin T."/>
            <person name="Detter J."/>
            <person name="Goker M."/>
            <person name="Tindall B."/>
            <person name="Beck B."/>
            <person name="McDermott T."/>
            <person name="Woyke T."/>
            <person name="Bristow J."/>
            <person name="Eisen J."/>
            <person name="Markowitz V."/>
            <person name="Hugenholtz P."/>
            <person name="Kyrpides N."/>
            <person name="Klenk H."/>
            <person name="Cheng J."/>
        </authorList>
    </citation>
    <scope>NUCLEOTIDE SEQUENCE [LARGE SCALE GENOMIC DNA]</scope>
    <source>
        <strain evidence="10">ATCC BAA-798 / YNP1</strain>
    </source>
</reference>
<dbReference type="HOGENOM" id="CLU_027686_1_1_0"/>
<accession>D1CBU3</accession>
<dbReference type="PANTHER" id="PTHR21152:SF40">
    <property type="entry name" value="ALANINE--GLYOXYLATE AMINOTRANSFERASE"/>
    <property type="match status" value="1"/>
</dbReference>
<name>D1CBU3_THET1</name>
<feature type="domain" description="Aminotransferase class V" evidence="8">
    <location>
        <begin position="17"/>
        <end position="325"/>
    </location>
</feature>
<organism evidence="9 10">
    <name type="scientific">Thermobaculum terrenum (strain ATCC BAA-798 / CCMEE 7001 / YNP1)</name>
    <dbReference type="NCBI Taxonomy" id="525904"/>
    <lineage>
        <taxon>Bacteria</taxon>
        <taxon>Bacillati</taxon>
        <taxon>Chloroflexota</taxon>
        <taxon>Chloroflexia</taxon>
        <taxon>Candidatus Thermobaculales</taxon>
        <taxon>Candidatus Thermobaculaceae</taxon>
        <taxon>Thermobaculum</taxon>
    </lineage>
</organism>
<proteinExistence type="inferred from homology"/>
<feature type="modified residue" description="N6-(pyridoxal phosphate)lysine" evidence="7">
    <location>
        <position position="189"/>
    </location>
</feature>
<dbReference type="InterPro" id="IPR000192">
    <property type="entry name" value="Aminotrans_V_dom"/>
</dbReference>
<dbReference type="FunFam" id="3.40.640.10:FF:000027">
    <property type="entry name" value="Serine--pyruvate aminotransferase, mitochondrial"/>
    <property type="match status" value="1"/>
</dbReference>
<dbReference type="EMBL" id="CP001825">
    <property type="protein sequence ID" value="ACZ42258.1"/>
    <property type="molecule type" value="Genomic_DNA"/>
</dbReference>
<comment type="similarity">
    <text evidence="2">Belongs to the class-V pyridoxal-phosphate-dependent aminotransferase family.</text>
</comment>
<evidence type="ECO:0000256" key="4">
    <source>
        <dbReference type="ARBA" id="ARBA00022679"/>
    </source>
</evidence>
<dbReference type="PIRSF" id="PIRSF000524">
    <property type="entry name" value="SPT"/>
    <property type="match status" value="1"/>
</dbReference>
<evidence type="ECO:0000256" key="6">
    <source>
        <dbReference type="PIRSR" id="PIRSR000524-1"/>
    </source>
</evidence>
<sequence length="363" mass="39790">MRQNLRIPGPTPLPAQVQAAMHRDMIDHRGPEFANILNQCTESLKYFYCTKGDVLIFPASGTGGLEAAIVNTLSPRDPVLAVSIGVFGDRFAKIAETFGLDVRRVSIPKGRAVDPEQLRQALDENPDVKAVLITHNETSTGVTNPLKDLATIVKERNLLLLVDAVSSMGAIPVLTDEWGLDVVVSGSQKAWMIPPGMVMVSVSERAWQAVQAAKLPRYYWDFRAAKSSLEKGQTPYTPAVSLFYALEVALDLMMREGLEAIWERHAEAGAYTRNRIKEMGLELFADERYASNTVTAIKVPEGIDGKAFKNNLRDKHGVIVGGGQAELSGRIIRLGHLGYFTKEDISTACDAIQMELESLKVAP</sequence>
<keyword evidence="4 9" id="KW-0808">Transferase</keyword>
<keyword evidence="10" id="KW-1185">Reference proteome</keyword>
<dbReference type="STRING" id="525904.Tter_1351"/>
<dbReference type="RefSeq" id="WP_012875293.1">
    <property type="nucleotide sequence ID" value="NC_013525.1"/>
</dbReference>
<keyword evidence="3 9" id="KW-0032">Aminotransferase</keyword>
<evidence type="ECO:0000256" key="7">
    <source>
        <dbReference type="PIRSR" id="PIRSR000524-50"/>
    </source>
</evidence>
<comment type="cofactor">
    <cofactor evidence="1 7">
        <name>pyridoxal 5'-phosphate</name>
        <dbReference type="ChEBI" id="CHEBI:597326"/>
    </cofactor>
</comment>
<evidence type="ECO:0000256" key="1">
    <source>
        <dbReference type="ARBA" id="ARBA00001933"/>
    </source>
</evidence>
<dbReference type="InterPro" id="IPR015422">
    <property type="entry name" value="PyrdxlP-dep_Trfase_small"/>
</dbReference>
<dbReference type="AlphaFoldDB" id="D1CBU3"/>
<keyword evidence="5 7" id="KW-0663">Pyridoxal phosphate</keyword>
<dbReference type="Gene3D" id="3.90.1150.10">
    <property type="entry name" value="Aspartate Aminotransferase, domain 1"/>
    <property type="match status" value="1"/>
</dbReference>
<dbReference type="GO" id="GO:0019265">
    <property type="term" value="P:glycine biosynthetic process, by transamination of glyoxylate"/>
    <property type="evidence" value="ECO:0007669"/>
    <property type="project" value="TreeGrafter"/>
</dbReference>